<keyword evidence="3" id="KW-1185">Reference proteome</keyword>
<accession>A0AAW1YCZ7</accession>
<dbReference type="HAMAP" id="MF_00122">
    <property type="entry name" value="GatC"/>
    <property type="match status" value="1"/>
</dbReference>
<evidence type="ECO:0000313" key="2">
    <source>
        <dbReference type="EMBL" id="KAK9946596.1"/>
    </source>
</evidence>
<dbReference type="AlphaFoldDB" id="A0AAW1YCZ7"/>
<dbReference type="SUPFAM" id="SSF141000">
    <property type="entry name" value="Glu-tRNAGln amidotransferase C subunit"/>
    <property type="match status" value="1"/>
</dbReference>
<keyword evidence="1" id="KW-0067">ATP-binding</keyword>
<dbReference type="GO" id="GO:0005524">
    <property type="term" value="F:ATP binding"/>
    <property type="evidence" value="ECO:0007669"/>
    <property type="project" value="UniProtKB-KW"/>
</dbReference>
<keyword evidence="1" id="KW-0547">Nucleotide-binding</keyword>
<keyword evidence="1" id="KW-0436">Ligase</keyword>
<keyword evidence="1" id="KW-0934">Plastid</keyword>
<dbReference type="Pfam" id="PF02686">
    <property type="entry name" value="GatC"/>
    <property type="match status" value="1"/>
</dbReference>
<dbReference type="InterPro" id="IPR036113">
    <property type="entry name" value="Asp/Glu-ADT_sf_sub_c"/>
</dbReference>
<evidence type="ECO:0000256" key="1">
    <source>
        <dbReference type="HAMAP-Rule" id="MF_03149"/>
    </source>
</evidence>
<evidence type="ECO:0000313" key="3">
    <source>
        <dbReference type="Proteomes" id="UP001457282"/>
    </source>
</evidence>
<dbReference type="Proteomes" id="UP001457282">
    <property type="component" value="Unassembled WGS sequence"/>
</dbReference>
<sequence length="119" mass="13256">MGSRALLMVKERTFSTATTSGSSSLEPLDVPRLAETARISLTPQEVEEFAPKIGQVMEWFGQLQSVDLQSVEPSIRADTEGDNFRADVPETFENREAIIAAIPNYEEPYIKVPKVLNKE</sequence>
<comment type="function">
    <text evidence="1">Allows the formation of correctly charged Gln-tRNA(Gln) through the transamidation of misacylated Glu-tRNA(Gln) in chloroplasts and mitochondria. The reaction takes place in the presence of glutamine and ATP through an activated gamma-phospho-Glu-tRNA(Gln).</text>
</comment>
<dbReference type="PANTHER" id="PTHR15004">
    <property type="entry name" value="GLUTAMYL-TRNA(GLN) AMIDOTRANSFERASE SUBUNIT C, MITOCHONDRIAL"/>
    <property type="match status" value="1"/>
</dbReference>
<dbReference type="GO" id="GO:0032543">
    <property type="term" value="P:mitochondrial translation"/>
    <property type="evidence" value="ECO:0007669"/>
    <property type="project" value="UniProtKB-UniRule"/>
</dbReference>
<comment type="similarity">
    <text evidence="1">Belongs to the GatC family.</text>
</comment>
<dbReference type="NCBIfam" id="TIGR00135">
    <property type="entry name" value="gatC"/>
    <property type="match status" value="1"/>
</dbReference>
<keyword evidence="1" id="KW-0648">Protein biosynthesis</keyword>
<dbReference type="PANTHER" id="PTHR15004:SF0">
    <property type="entry name" value="GLUTAMYL-TRNA(GLN) AMIDOTRANSFERASE SUBUNIT C, MITOCHONDRIAL"/>
    <property type="match status" value="1"/>
</dbReference>
<dbReference type="GO" id="GO:0006450">
    <property type="term" value="P:regulation of translational fidelity"/>
    <property type="evidence" value="ECO:0007669"/>
    <property type="project" value="InterPro"/>
</dbReference>
<dbReference type="InterPro" id="IPR003837">
    <property type="entry name" value="GatC"/>
</dbReference>
<gene>
    <name evidence="1" type="primary">GATC</name>
    <name evidence="2" type="ORF">M0R45_012052</name>
</gene>
<dbReference type="GO" id="GO:0009507">
    <property type="term" value="C:chloroplast"/>
    <property type="evidence" value="ECO:0007669"/>
    <property type="project" value="UniProtKB-SubCell"/>
</dbReference>
<reference evidence="2 3" key="1">
    <citation type="journal article" date="2023" name="G3 (Bethesda)">
        <title>A chromosome-length genome assembly and annotation of blackberry (Rubus argutus, cv. 'Hillquist').</title>
        <authorList>
            <person name="Bruna T."/>
            <person name="Aryal R."/>
            <person name="Dudchenko O."/>
            <person name="Sargent D.J."/>
            <person name="Mead D."/>
            <person name="Buti M."/>
            <person name="Cavallini A."/>
            <person name="Hytonen T."/>
            <person name="Andres J."/>
            <person name="Pham M."/>
            <person name="Weisz D."/>
            <person name="Mascagni F."/>
            <person name="Usai G."/>
            <person name="Natali L."/>
            <person name="Bassil N."/>
            <person name="Fernandez G.E."/>
            <person name="Lomsadze A."/>
            <person name="Armour M."/>
            <person name="Olukolu B."/>
            <person name="Poorten T."/>
            <person name="Britton C."/>
            <person name="Davik J."/>
            <person name="Ashrafi H."/>
            <person name="Aiden E.L."/>
            <person name="Borodovsky M."/>
            <person name="Worthington M."/>
        </authorList>
    </citation>
    <scope>NUCLEOTIDE SEQUENCE [LARGE SCALE GENOMIC DNA]</scope>
    <source>
        <strain evidence="2">PI 553951</strain>
    </source>
</reference>
<keyword evidence="1" id="KW-0496">Mitochondrion</keyword>
<dbReference type="EC" id="6.3.5.-" evidence="1"/>
<protein>
    <recommendedName>
        <fullName evidence="1">Glutamyl-tRNA(Gln) amidotransferase subunit C, chloroplastic/mitochondrial</fullName>
        <shortName evidence="1">Glu-AdT subunit C</shortName>
        <ecNumber evidence="1">6.3.5.-</ecNumber>
    </recommendedName>
</protein>
<organism evidence="2 3">
    <name type="scientific">Rubus argutus</name>
    <name type="common">Southern blackberry</name>
    <dbReference type="NCBI Taxonomy" id="59490"/>
    <lineage>
        <taxon>Eukaryota</taxon>
        <taxon>Viridiplantae</taxon>
        <taxon>Streptophyta</taxon>
        <taxon>Embryophyta</taxon>
        <taxon>Tracheophyta</taxon>
        <taxon>Spermatophyta</taxon>
        <taxon>Magnoliopsida</taxon>
        <taxon>eudicotyledons</taxon>
        <taxon>Gunneridae</taxon>
        <taxon>Pentapetalae</taxon>
        <taxon>rosids</taxon>
        <taxon>fabids</taxon>
        <taxon>Rosales</taxon>
        <taxon>Rosaceae</taxon>
        <taxon>Rosoideae</taxon>
        <taxon>Rosoideae incertae sedis</taxon>
        <taxon>Rubus</taxon>
    </lineage>
</organism>
<comment type="caution">
    <text evidence="2">The sequence shown here is derived from an EMBL/GenBank/DDBJ whole genome shotgun (WGS) entry which is preliminary data.</text>
</comment>
<dbReference type="GO" id="GO:0070681">
    <property type="term" value="P:glutaminyl-tRNAGln biosynthesis via transamidation"/>
    <property type="evidence" value="ECO:0007669"/>
    <property type="project" value="UniProtKB-UniRule"/>
</dbReference>
<proteinExistence type="inferred from homology"/>
<dbReference type="GO" id="GO:0050567">
    <property type="term" value="F:glutaminyl-tRNA synthase (glutamine-hydrolyzing) activity"/>
    <property type="evidence" value="ECO:0007669"/>
    <property type="project" value="UniProtKB-UniRule"/>
</dbReference>
<keyword evidence="1" id="KW-0150">Chloroplast</keyword>
<comment type="subunit">
    <text evidence="1">Subunit of the heterotrimeric GatCAB amidotransferase (AdT) complex, composed of A, B and C subunits.</text>
</comment>
<dbReference type="EMBL" id="JBEDUW010000002">
    <property type="protein sequence ID" value="KAK9946596.1"/>
    <property type="molecule type" value="Genomic_DNA"/>
</dbReference>
<dbReference type="GO" id="GO:0005739">
    <property type="term" value="C:mitochondrion"/>
    <property type="evidence" value="ECO:0007669"/>
    <property type="project" value="UniProtKB-SubCell"/>
</dbReference>
<name>A0AAW1YCZ7_RUBAR</name>
<comment type="subcellular location">
    <subcellularLocation>
        <location evidence="1">Mitochondrion</location>
    </subcellularLocation>
    <subcellularLocation>
        <location evidence="1">Plastid</location>
        <location evidence="1">Chloroplast</location>
    </subcellularLocation>
</comment>
<dbReference type="GO" id="GO:0030956">
    <property type="term" value="C:glutamyl-tRNA(Gln) amidotransferase complex"/>
    <property type="evidence" value="ECO:0007669"/>
    <property type="project" value="UniProtKB-UniRule"/>
</dbReference>
<dbReference type="Gene3D" id="1.10.20.60">
    <property type="entry name" value="Glu-tRNAGln amidotransferase C subunit, N-terminal domain"/>
    <property type="match status" value="1"/>
</dbReference>
<comment type="catalytic activity">
    <reaction evidence="1">
        <text>L-glutamyl-tRNA(Gln) + L-glutamine + ATP + H2O = L-glutaminyl-tRNA(Gln) + L-glutamate + ADP + phosphate + H(+)</text>
        <dbReference type="Rhea" id="RHEA:17521"/>
        <dbReference type="Rhea" id="RHEA-COMP:9681"/>
        <dbReference type="Rhea" id="RHEA-COMP:9684"/>
        <dbReference type="ChEBI" id="CHEBI:15377"/>
        <dbReference type="ChEBI" id="CHEBI:15378"/>
        <dbReference type="ChEBI" id="CHEBI:29985"/>
        <dbReference type="ChEBI" id="CHEBI:30616"/>
        <dbReference type="ChEBI" id="CHEBI:43474"/>
        <dbReference type="ChEBI" id="CHEBI:58359"/>
        <dbReference type="ChEBI" id="CHEBI:78520"/>
        <dbReference type="ChEBI" id="CHEBI:78521"/>
        <dbReference type="ChEBI" id="CHEBI:456216"/>
    </reaction>
</comment>